<keyword evidence="3" id="KW-1185">Reference proteome</keyword>
<sequence>MPTVTIHIAGRGTRLADGSPSMAGHMWIGLENGTTVHSYGFGPAGAYEGQPFAPGRFYDDDHETYPARHYQKRIAISASQYEAMRDFGREPARYGFASYYNGFTNSCVHFAWKMLEHGGLNPTHYEGDVWPTNNIDHADTIDRPDGRDVAGPARAGTGARLWQWLRPLSQWWVIRIVVGLVRAAVTRPWPGIVVGRAAA</sequence>
<evidence type="ECO:0000313" key="3">
    <source>
        <dbReference type="Proteomes" id="UP000294359"/>
    </source>
</evidence>
<evidence type="ECO:0000313" key="2">
    <source>
        <dbReference type="EMBL" id="QBQ36559.1"/>
    </source>
</evidence>
<evidence type="ECO:0000313" key="1">
    <source>
        <dbReference type="EMBL" id="GGY74394.1"/>
    </source>
</evidence>
<dbReference type="EMBL" id="CP038026">
    <property type="protein sequence ID" value="QBQ36559.1"/>
    <property type="molecule type" value="Genomic_DNA"/>
</dbReference>
<name>A0A4P7BGH6_9BURK</name>
<protein>
    <recommendedName>
        <fullName evidence="5">LRAT domain-containing protein</fullName>
    </recommendedName>
</protein>
<reference evidence="2 3" key="2">
    <citation type="submission" date="2019-03" db="EMBL/GenBank/DDBJ databases">
        <title>Draft Genome Sequences of Six Type Strains of the Genus Massilia.</title>
        <authorList>
            <person name="Miess H."/>
            <person name="Frediansyhah A."/>
            <person name="Gross H."/>
        </authorList>
    </citation>
    <scope>NUCLEOTIDE SEQUENCE [LARGE SCALE GENOMIC DNA]</scope>
    <source>
        <strain evidence="2 3">DSM 17505</strain>
    </source>
</reference>
<reference evidence="1" key="1">
    <citation type="journal article" date="2014" name="Int. J. Syst. Evol. Microbiol.">
        <title>Complete genome sequence of Corynebacterium casei LMG S-19264T (=DSM 44701T), isolated from a smear-ripened cheese.</title>
        <authorList>
            <consortium name="US DOE Joint Genome Institute (JGI-PGF)"/>
            <person name="Walter F."/>
            <person name="Albersmeier A."/>
            <person name="Kalinowski J."/>
            <person name="Ruckert C."/>
        </authorList>
    </citation>
    <scope>NUCLEOTIDE SEQUENCE</scope>
    <source>
        <strain evidence="1">KCTC 12344</strain>
    </source>
</reference>
<proteinExistence type="predicted"/>
<dbReference type="RefSeq" id="WP_134384839.1">
    <property type="nucleotide sequence ID" value="NZ_BMWW01000001.1"/>
</dbReference>
<dbReference type="Proteomes" id="UP000619512">
    <property type="component" value="Unassembled WGS sequence"/>
</dbReference>
<dbReference type="Proteomes" id="UP000294359">
    <property type="component" value="Chromosome"/>
</dbReference>
<dbReference type="AlphaFoldDB" id="A0A4P7BGH6"/>
<organism evidence="1 4">
    <name type="scientific">Pseudoduganella plicata</name>
    <dbReference type="NCBI Taxonomy" id="321984"/>
    <lineage>
        <taxon>Bacteria</taxon>
        <taxon>Pseudomonadati</taxon>
        <taxon>Pseudomonadota</taxon>
        <taxon>Betaproteobacteria</taxon>
        <taxon>Burkholderiales</taxon>
        <taxon>Oxalobacteraceae</taxon>
        <taxon>Telluria group</taxon>
        <taxon>Pseudoduganella</taxon>
    </lineage>
</organism>
<accession>A0A4P7BGH6</accession>
<evidence type="ECO:0008006" key="5">
    <source>
        <dbReference type="Google" id="ProtNLM"/>
    </source>
</evidence>
<evidence type="ECO:0000313" key="4">
    <source>
        <dbReference type="Proteomes" id="UP000619512"/>
    </source>
</evidence>
<dbReference type="OrthoDB" id="8889124at2"/>
<gene>
    <name evidence="2" type="ORF">E1742_10600</name>
    <name evidence="1" type="ORF">GCM10007388_03490</name>
</gene>
<reference evidence="1" key="3">
    <citation type="submission" date="2022-12" db="EMBL/GenBank/DDBJ databases">
        <authorList>
            <person name="Sun Q."/>
            <person name="Kim S."/>
        </authorList>
    </citation>
    <scope>NUCLEOTIDE SEQUENCE</scope>
    <source>
        <strain evidence="1">KCTC 12344</strain>
    </source>
</reference>
<dbReference type="EMBL" id="BMWW01000001">
    <property type="protein sequence ID" value="GGY74394.1"/>
    <property type="molecule type" value="Genomic_DNA"/>
</dbReference>